<dbReference type="Proteomes" id="UP000075260">
    <property type="component" value="Unassembled WGS sequence"/>
</dbReference>
<proteinExistence type="predicted"/>
<accession>A0A150QKG7</accession>
<sequence>MGTLVCTIEMDKAAGLTVTITNADAKITQTIKMDGTMIELKVAGDQATSVIQQVAEKVTITCKQFEVKAEETIDLSSGKASTWKSGDTLTAQSAKDMTLASDANVSVSGQKIAAEGQTEVSLSGASTSKVSLASAGATVSSGGKLELSQAQAAMSGVQVQVKADGMMSLESSGIATLKGSLTNVQGSLINLG</sequence>
<dbReference type="RefSeq" id="WP_061609342.1">
    <property type="nucleotide sequence ID" value="NZ_JEMA01000591.1"/>
</dbReference>
<evidence type="ECO:0000313" key="1">
    <source>
        <dbReference type="EMBL" id="KYF68148.1"/>
    </source>
</evidence>
<organism evidence="1 2">
    <name type="scientific">Sorangium cellulosum</name>
    <name type="common">Polyangium cellulosum</name>
    <dbReference type="NCBI Taxonomy" id="56"/>
    <lineage>
        <taxon>Bacteria</taxon>
        <taxon>Pseudomonadati</taxon>
        <taxon>Myxococcota</taxon>
        <taxon>Polyangia</taxon>
        <taxon>Polyangiales</taxon>
        <taxon>Polyangiaceae</taxon>
        <taxon>Sorangium</taxon>
    </lineage>
</organism>
<dbReference type="AlphaFoldDB" id="A0A150QKG7"/>
<dbReference type="EMBL" id="JEMA01000591">
    <property type="protein sequence ID" value="KYF68148.1"/>
    <property type="molecule type" value="Genomic_DNA"/>
</dbReference>
<comment type="caution">
    <text evidence="1">The sequence shown here is derived from an EMBL/GenBank/DDBJ whole genome shotgun (WGS) entry which is preliminary data.</text>
</comment>
<dbReference type="OrthoDB" id="5505665at2"/>
<protein>
    <submittedName>
        <fullName evidence="1">Uncharacterized protein</fullName>
    </submittedName>
</protein>
<name>A0A150QKG7_SORCE</name>
<gene>
    <name evidence="1" type="ORF">BE15_38215</name>
</gene>
<evidence type="ECO:0000313" key="2">
    <source>
        <dbReference type="Proteomes" id="UP000075260"/>
    </source>
</evidence>
<reference evidence="1 2" key="1">
    <citation type="submission" date="2014-02" db="EMBL/GenBank/DDBJ databases">
        <title>The small core and large imbalanced accessory genome model reveals a collaborative survival strategy of Sorangium cellulosum strains in nature.</title>
        <authorList>
            <person name="Han K."/>
            <person name="Peng R."/>
            <person name="Blom J."/>
            <person name="Li Y.-Z."/>
        </authorList>
    </citation>
    <scope>NUCLEOTIDE SEQUENCE [LARGE SCALE GENOMIC DNA]</scope>
    <source>
        <strain evidence="1 2">So0008-312</strain>
    </source>
</reference>